<feature type="compositionally biased region" description="Polar residues" evidence="2">
    <location>
        <begin position="98"/>
        <end position="111"/>
    </location>
</feature>
<feature type="coiled-coil region" evidence="1">
    <location>
        <begin position="44"/>
        <end position="71"/>
    </location>
</feature>
<evidence type="ECO:0000256" key="2">
    <source>
        <dbReference type="SAM" id="MobiDB-lite"/>
    </source>
</evidence>
<organism evidence="3 4">
    <name type="scientific">Plakobranchus ocellatus</name>
    <dbReference type="NCBI Taxonomy" id="259542"/>
    <lineage>
        <taxon>Eukaryota</taxon>
        <taxon>Metazoa</taxon>
        <taxon>Spiralia</taxon>
        <taxon>Lophotrochozoa</taxon>
        <taxon>Mollusca</taxon>
        <taxon>Gastropoda</taxon>
        <taxon>Heterobranchia</taxon>
        <taxon>Euthyneura</taxon>
        <taxon>Panpulmonata</taxon>
        <taxon>Sacoglossa</taxon>
        <taxon>Placobranchoidea</taxon>
        <taxon>Plakobranchidae</taxon>
        <taxon>Plakobranchus</taxon>
    </lineage>
</organism>
<sequence length="253" mass="28689">MADRNNKANDVLKKLSDGKTLCSEMNNASSNTNFLFMRRHDAMILHLESTKQSLVAQNQRAQNEMKKRLQKYVQRKRIIIRDRMASQQRQDQTDDSDYASSLRPTTGATQCSSLGRRSSSSAFSATSSVRLPSILSLSMGSSSDRDALSSSLSKHQRFVRLKRHESLNFQLLSSKVYEFCSLLDTERHGTDNFFITSAKRHIAFNESRTHSRVTSGCLSKSQSRKTSANQNQRTMNAFRKRQPMLPVTTPLIS</sequence>
<name>A0AAV4C5Y3_9GAST</name>
<evidence type="ECO:0000256" key="1">
    <source>
        <dbReference type="SAM" id="Coils"/>
    </source>
</evidence>
<dbReference type="Proteomes" id="UP000735302">
    <property type="component" value="Unassembled WGS sequence"/>
</dbReference>
<comment type="caution">
    <text evidence="3">The sequence shown here is derived from an EMBL/GenBank/DDBJ whole genome shotgun (WGS) entry which is preliminary data.</text>
</comment>
<reference evidence="3 4" key="1">
    <citation type="journal article" date="2021" name="Elife">
        <title>Chloroplast acquisition without the gene transfer in kleptoplastic sea slugs, Plakobranchus ocellatus.</title>
        <authorList>
            <person name="Maeda T."/>
            <person name="Takahashi S."/>
            <person name="Yoshida T."/>
            <person name="Shimamura S."/>
            <person name="Takaki Y."/>
            <person name="Nagai Y."/>
            <person name="Toyoda A."/>
            <person name="Suzuki Y."/>
            <person name="Arimoto A."/>
            <person name="Ishii H."/>
            <person name="Satoh N."/>
            <person name="Nishiyama T."/>
            <person name="Hasebe M."/>
            <person name="Maruyama T."/>
            <person name="Minagawa J."/>
            <person name="Obokata J."/>
            <person name="Shigenobu S."/>
        </authorList>
    </citation>
    <scope>NUCLEOTIDE SEQUENCE [LARGE SCALE GENOMIC DNA]</scope>
</reference>
<keyword evidence="1" id="KW-0175">Coiled coil</keyword>
<evidence type="ECO:0008006" key="5">
    <source>
        <dbReference type="Google" id="ProtNLM"/>
    </source>
</evidence>
<dbReference type="AlphaFoldDB" id="A0AAV4C5Y3"/>
<proteinExistence type="predicted"/>
<keyword evidence="4" id="KW-1185">Reference proteome</keyword>
<gene>
    <name evidence="3" type="ORF">PoB_005445400</name>
</gene>
<evidence type="ECO:0000313" key="4">
    <source>
        <dbReference type="Proteomes" id="UP000735302"/>
    </source>
</evidence>
<feature type="region of interest" description="Disordered" evidence="2">
    <location>
        <begin position="83"/>
        <end position="119"/>
    </location>
</feature>
<evidence type="ECO:0000313" key="3">
    <source>
        <dbReference type="EMBL" id="GFO27949.1"/>
    </source>
</evidence>
<protein>
    <recommendedName>
        <fullName evidence="5">Shugoshin C-terminal domain-containing protein</fullName>
    </recommendedName>
</protein>
<accession>A0AAV4C5Y3</accession>
<dbReference type="EMBL" id="BLXT01005980">
    <property type="protein sequence ID" value="GFO27949.1"/>
    <property type="molecule type" value="Genomic_DNA"/>
</dbReference>